<dbReference type="EMBL" id="KL596804">
    <property type="protein sequence ID" value="KER24602.1"/>
    <property type="molecule type" value="Genomic_DNA"/>
</dbReference>
<name>A0A074ZG19_OPIVI</name>
<accession>A0A074ZG19</accession>
<sequence>MLAGFSIEIYLKVESGLKKTERHGAYDSHRDAPVWGRVAPKIRDKKTRLIDLQKFTLRCSVKCTFRKGELLREADDSYGPTGGKSPEECLYPPTFTAYALQKEASP</sequence>
<dbReference type="GeneID" id="20321971"/>
<dbReference type="AlphaFoldDB" id="A0A074ZG19"/>
<dbReference type="CTD" id="20321971"/>
<proteinExistence type="predicted"/>
<dbReference type="RefSeq" id="XP_009171668.1">
    <property type="nucleotide sequence ID" value="XM_009173404.1"/>
</dbReference>
<organism evidence="1 2">
    <name type="scientific">Opisthorchis viverrini</name>
    <name type="common">Southeast Asian liver fluke</name>
    <dbReference type="NCBI Taxonomy" id="6198"/>
    <lineage>
        <taxon>Eukaryota</taxon>
        <taxon>Metazoa</taxon>
        <taxon>Spiralia</taxon>
        <taxon>Lophotrochozoa</taxon>
        <taxon>Platyhelminthes</taxon>
        <taxon>Trematoda</taxon>
        <taxon>Digenea</taxon>
        <taxon>Opisthorchiida</taxon>
        <taxon>Opisthorchiata</taxon>
        <taxon>Opisthorchiidae</taxon>
        <taxon>Opisthorchis</taxon>
    </lineage>
</organism>
<evidence type="ECO:0000313" key="2">
    <source>
        <dbReference type="Proteomes" id="UP000054324"/>
    </source>
</evidence>
<evidence type="ECO:0000313" key="1">
    <source>
        <dbReference type="EMBL" id="KER24602.1"/>
    </source>
</evidence>
<gene>
    <name evidence="1" type="ORF">T265_07792</name>
</gene>
<dbReference type="Proteomes" id="UP000054324">
    <property type="component" value="Unassembled WGS sequence"/>
</dbReference>
<protein>
    <submittedName>
        <fullName evidence="1">Uncharacterized protein</fullName>
    </submittedName>
</protein>
<reference evidence="1 2" key="1">
    <citation type="submission" date="2013-11" db="EMBL/GenBank/DDBJ databases">
        <title>Opisthorchis viverrini - life in the bile duct.</title>
        <authorList>
            <person name="Young N.D."/>
            <person name="Nagarajan N."/>
            <person name="Lin S.J."/>
            <person name="Korhonen P.K."/>
            <person name="Jex A.R."/>
            <person name="Hall R.S."/>
            <person name="Safavi-Hemami H."/>
            <person name="Kaewkong W."/>
            <person name="Bertrand D."/>
            <person name="Gao S."/>
            <person name="Seet Q."/>
            <person name="Wongkham S."/>
            <person name="Teh B.T."/>
            <person name="Wongkham C."/>
            <person name="Intapan P.M."/>
            <person name="Maleewong W."/>
            <person name="Yang X."/>
            <person name="Hu M."/>
            <person name="Wang Z."/>
            <person name="Hofmann A."/>
            <person name="Sternberg P.W."/>
            <person name="Tan P."/>
            <person name="Wang J."/>
            <person name="Gasser R.B."/>
        </authorList>
    </citation>
    <scope>NUCLEOTIDE SEQUENCE [LARGE SCALE GENOMIC DNA]</scope>
</reference>
<dbReference type="KEGG" id="ovi:T265_07792"/>
<keyword evidence="2" id="KW-1185">Reference proteome</keyword>